<feature type="compositionally biased region" description="Polar residues" evidence="1">
    <location>
        <begin position="241"/>
        <end position="264"/>
    </location>
</feature>
<dbReference type="VEuPathDB" id="FungiDB:CD36_12950"/>
<dbReference type="OrthoDB" id="5576775at2759"/>
<feature type="compositionally biased region" description="Low complexity" evidence="1">
    <location>
        <begin position="188"/>
        <end position="200"/>
    </location>
</feature>
<dbReference type="eggNOG" id="ENOG502RG9A">
    <property type="taxonomic scope" value="Eukaryota"/>
</dbReference>
<dbReference type="AlphaFoldDB" id="B9WA14"/>
<feature type="domain" description="Hpc2-related" evidence="2">
    <location>
        <begin position="498"/>
        <end position="531"/>
    </location>
</feature>
<feature type="compositionally biased region" description="Low complexity" evidence="1">
    <location>
        <begin position="9"/>
        <end position="24"/>
    </location>
</feature>
<reference evidence="4 5" key="1">
    <citation type="journal article" date="2009" name="Genome Res.">
        <title>Comparative genomics of the fungal pathogens Candida dubliniensis and Candida albicans.</title>
        <authorList>
            <person name="Jackson A.P."/>
            <person name="Gamble J.A."/>
            <person name="Yeomans T."/>
            <person name="Moran G.P."/>
            <person name="Saunders D."/>
            <person name="Harris D."/>
            <person name="Aslett M."/>
            <person name="Barrell J.F."/>
            <person name="Butler G."/>
            <person name="Citiulo F."/>
            <person name="Coleman D.C."/>
            <person name="de Groot P.W.J."/>
            <person name="Goodwin T.J."/>
            <person name="Quail M.A."/>
            <person name="McQuillan J."/>
            <person name="Munro C.A."/>
            <person name="Pain A."/>
            <person name="Poulter R.T."/>
            <person name="Rajandream M.A."/>
            <person name="Renauld H."/>
            <person name="Spiering M.J."/>
            <person name="Tivey A."/>
            <person name="Gow N.A.R."/>
            <person name="Barrell B."/>
            <person name="Sullivan D.J."/>
            <person name="Berriman M."/>
        </authorList>
    </citation>
    <scope>NUCLEOTIDE SEQUENCE [LARGE SCALE GENOMIC DNA]</scope>
    <source>
        <strain evidence="5">CD36 / ATCC MYA-646 / CBS 7987 / NCPF 3949 / NRRL Y-17841</strain>
    </source>
</reference>
<dbReference type="HOGENOM" id="CLU_037331_0_0_1"/>
<feature type="compositionally biased region" description="Basic and acidic residues" evidence="1">
    <location>
        <begin position="265"/>
        <end position="274"/>
    </location>
</feature>
<feature type="compositionally biased region" description="Low complexity" evidence="1">
    <location>
        <begin position="105"/>
        <end position="119"/>
    </location>
</feature>
<feature type="compositionally biased region" description="Polar residues" evidence="1">
    <location>
        <begin position="129"/>
        <end position="139"/>
    </location>
</feature>
<proteinExistence type="predicted"/>
<dbReference type="RefSeq" id="XP_002417934.1">
    <property type="nucleotide sequence ID" value="XM_002417889.1"/>
</dbReference>
<dbReference type="Pfam" id="PF08729">
    <property type="entry name" value="HUN"/>
    <property type="match status" value="1"/>
</dbReference>
<name>B9WA14_CANDC</name>
<evidence type="ECO:0000313" key="3">
    <source>
        <dbReference type="CGD" id="CAL0000168493"/>
    </source>
</evidence>
<gene>
    <name evidence="3" type="ordered locus">Cd36_12950</name>
    <name evidence="4" type="ORF">CD36_12950</name>
</gene>
<feature type="compositionally biased region" description="Acidic residues" evidence="1">
    <location>
        <begin position="416"/>
        <end position="437"/>
    </location>
</feature>
<keyword evidence="5" id="KW-1185">Reference proteome</keyword>
<feature type="region of interest" description="Disordered" evidence="1">
    <location>
        <begin position="73"/>
        <end position="139"/>
    </location>
</feature>
<evidence type="ECO:0000259" key="2">
    <source>
        <dbReference type="Pfam" id="PF08729"/>
    </source>
</evidence>
<feature type="compositionally biased region" description="Low complexity" evidence="1">
    <location>
        <begin position="161"/>
        <end position="173"/>
    </location>
</feature>
<evidence type="ECO:0000313" key="5">
    <source>
        <dbReference type="Proteomes" id="UP000002605"/>
    </source>
</evidence>
<sequence length="543" mass="59334">MASGKNNISISSLLDSSSTPSSQLPGQAQKSTSSSTSSKNTVHNDRKAIPISEMVSKFQTSFNAGPVESEVIVIDDSQESTSSGEAELGSLQIPKPEPKSKPVSKRVSPPATKSTTSSKQYKAIKPNIQKGNTPPTKTTISIDQVKKFQTNFHLNPITNQTSPSKTSITSIINIDDEPIPGPVPTPISENNNSGNSNASTSKRKRANIKLFDPKKRQAVSSSTTATTTATTKKKSPEKQDNSASQVKIAQKPSSITSAGLQKSPSLDKKADKTASKQSSNLGAITDKNDSPAAVKLSAPTVIDLLNNDSEPETSKTDDKQTAQRNNKDKKIEGTKETKQEDTPVSKKEERPTLKEKEKEKEKEKPEPPIIALNIPLLNPKDPQPGKAEVIVNVLKLAEEKYGWGIMHPKSKSAIDVIDDMIDDEDDDDNEDDDDIIEIVENQPPPSPLPSQQTQQSKSASGVNGSSGVSSNQQQKGKELTEEQLYRQHEVKMIRKVGKYDFEDPFIDDQELQMEEEISSTKEGFFVYWGPLVDDRNSNKKKKR</sequence>
<feature type="region of interest" description="Disordered" evidence="1">
    <location>
        <begin position="1"/>
        <end position="51"/>
    </location>
</feature>
<accession>B9WA14</accession>
<feature type="compositionally biased region" description="Basic and acidic residues" evidence="1">
    <location>
        <begin position="312"/>
        <end position="366"/>
    </location>
</feature>
<evidence type="ECO:0000256" key="1">
    <source>
        <dbReference type="SAM" id="MobiDB-lite"/>
    </source>
</evidence>
<protein>
    <recommendedName>
        <fullName evidence="2">Hpc2-related domain-containing protein</fullName>
    </recommendedName>
</protein>
<dbReference type="Proteomes" id="UP000002605">
    <property type="component" value="Chromosome 1"/>
</dbReference>
<dbReference type="EMBL" id="FM992688">
    <property type="protein sequence ID" value="CAX45652.1"/>
    <property type="molecule type" value="Genomic_DNA"/>
</dbReference>
<evidence type="ECO:0000313" key="4">
    <source>
        <dbReference type="EMBL" id="CAX45652.1"/>
    </source>
</evidence>
<feature type="compositionally biased region" description="Low complexity" evidence="1">
    <location>
        <begin position="449"/>
        <end position="474"/>
    </location>
</feature>
<dbReference type="GeneID" id="8045485"/>
<organism evidence="4 5">
    <name type="scientific">Candida dubliniensis (strain CD36 / ATCC MYA-646 / CBS 7987 / NCPF 3949 / NRRL Y-17841)</name>
    <name type="common">Yeast</name>
    <dbReference type="NCBI Taxonomy" id="573826"/>
    <lineage>
        <taxon>Eukaryota</taxon>
        <taxon>Fungi</taxon>
        <taxon>Dikarya</taxon>
        <taxon>Ascomycota</taxon>
        <taxon>Saccharomycotina</taxon>
        <taxon>Pichiomycetes</taxon>
        <taxon>Debaryomycetaceae</taxon>
        <taxon>Candida/Lodderomyces clade</taxon>
        <taxon>Candida</taxon>
    </lineage>
</organism>
<dbReference type="CGD" id="CAL0000168493">
    <property type="gene designation" value="Cd36_12950"/>
</dbReference>
<dbReference type="KEGG" id="cdu:CD36_12950"/>
<dbReference type="InterPro" id="IPR014840">
    <property type="entry name" value="HRD"/>
</dbReference>
<feature type="region of interest" description="Disordered" evidence="1">
    <location>
        <begin position="154"/>
        <end position="384"/>
    </location>
</feature>
<feature type="region of interest" description="Disordered" evidence="1">
    <location>
        <begin position="407"/>
        <end position="483"/>
    </location>
</feature>
<feature type="compositionally biased region" description="Low complexity" evidence="1">
    <location>
        <begin position="220"/>
        <end position="230"/>
    </location>
</feature>